<organism evidence="2 3">
    <name type="scientific">Lactiplantibacillus nangangensis</name>
    <dbReference type="NCBI Taxonomy" id="2559917"/>
    <lineage>
        <taxon>Bacteria</taxon>
        <taxon>Bacillati</taxon>
        <taxon>Bacillota</taxon>
        <taxon>Bacilli</taxon>
        <taxon>Lactobacillales</taxon>
        <taxon>Lactobacillaceae</taxon>
        <taxon>Lactiplantibacillus</taxon>
    </lineage>
</organism>
<dbReference type="EMBL" id="JBHSSE010000028">
    <property type="protein sequence ID" value="MFC6202921.1"/>
    <property type="molecule type" value="Genomic_DNA"/>
</dbReference>
<gene>
    <name evidence="2" type="ORF">ACFP1L_13695</name>
</gene>
<keyword evidence="1" id="KW-0472">Membrane</keyword>
<feature type="transmembrane region" description="Helical" evidence="1">
    <location>
        <begin position="87"/>
        <end position="104"/>
    </location>
</feature>
<feature type="transmembrane region" description="Helical" evidence="1">
    <location>
        <begin position="47"/>
        <end position="66"/>
    </location>
</feature>
<evidence type="ECO:0000256" key="1">
    <source>
        <dbReference type="SAM" id="Phobius"/>
    </source>
</evidence>
<evidence type="ECO:0000313" key="2">
    <source>
        <dbReference type="EMBL" id="MFC6202921.1"/>
    </source>
</evidence>
<reference evidence="3" key="1">
    <citation type="journal article" date="2019" name="Int. J. Syst. Evol. Microbiol.">
        <title>The Global Catalogue of Microorganisms (GCM) 10K type strain sequencing project: providing services to taxonomists for standard genome sequencing and annotation.</title>
        <authorList>
            <consortium name="The Broad Institute Genomics Platform"/>
            <consortium name="The Broad Institute Genome Sequencing Center for Infectious Disease"/>
            <person name="Wu L."/>
            <person name="Ma J."/>
        </authorList>
    </citation>
    <scope>NUCLEOTIDE SEQUENCE [LARGE SCALE GENOMIC DNA]</scope>
    <source>
        <strain evidence="3">CCM 8930</strain>
    </source>
</reference>
<keyword evidence="3" id="KW-1185">Reference proteome</keyword>
<evidence type="ECO:0008006" key="4">
    <source>
        <dbReference type="Google" id="ProtNLM"/>
    </source>
</evidence>
<accession>A0ABW1SMH3</accession>
<feature type="transmembrane region" description="Helical" evidence="1">
    <location>
        <begin position="12"/>
        <end position="35"/>
    </location>
</feature>
<name>A0ABW1SMH3_9LACO</name>
<dbReference type="RefSeq" id="WP_349731066.1">
    <property type="nucleotide sequence ID" value="NZ_BJDI01000005.1"/>
</dbReference>
<keyword evidence="1" id="KW-1133">Transmembrane helix</keyword>
<proteinExistence type="predicted"/>
<protein>
    <recommendedName>
        <fullName evidence="4">Integral membrane protein</fullName>
    </recommendedName>
</protein>
<evidence type="ECO:0000313" key="3">
    <source>
        <dbReference type="Proteomes" id="UP001596171"/>
    </source>
</evidence>
<comment type="caution">
    <text evidence="2">The sequence shown here is derived from an EMBL/GenBank/DDBJ whole genome shotgun (WGS) entry which is preliminary data.</text>
</comment>
<sequence length="157" mass="18059">MRRFYNFSHGVINLFWRLLFYLMLFFALTSPNIIIGDNATFGTSTTMVTTGLVLTIVAICVMIYAYPGIRAWFYKVFVTRKLMTGSLMLVAILILQILFIYFVHPNSGFDSGMLVHAATDKTSAWDQDITSYFSLNQNNLPIMLFMHWLSVSFHQTQ</sequence>
<keyword evidence="1" id="KW-0812">Transmembrane</keyword>
<dbReference type="Proteomes" id="UP001596171">
    <property type="component" value="Unassembled WGS sequence"/>
</dbReference>